<dbReference type="RefSeq" id="WP_089867353.1">
    <property type="nucleotide sequence ID" value="NZ_FOTC01000001.1"/>
</dbReference>
<dbReference type="EMBL" id="FOTC01000001">
    <property type="protein sequence ID" value="SFK83581.1"/>
    <property type="molecule type" value="Genomic_DNA"/>
</dbReference>
<accession>A0A1I4CUI9</accession>
<dbReference type="InterPro" id="IPR006311">
    <property type="entry name" value="TAT_signal"/>
</dbReference>
<evidence type="ECO:0000313" key="2">
    <source>
        <dbReference type="EMBL" id="SFK83581.1"/>
    </source>
</evidence>
<dbReference type="AlphaFoldDB" id="A0A1I4CUI9"/>
<keyword evidence="3" id="KW-1185">Reference proteome</keyword>
<evidence type="ECO:0000256" key="1">
    <source>
        <dbReference type="SAM" id="MobiDB-lite"/>
    </source>
</evidence>
<dbReference type="STRING" id="553466.SAMN04487950_1348"/>
<feature type="region of interest" description="Disordered" evidence="1">
    <location>
        <begin position="152"/>
        <end position="173"/>
    </location>
</feature>
<reference evidence="3" key="1">
    <citation type="submission" date="2016-10" db="EMBL/GenBank/DDBJ databases">
        <authorList>
            <person name="Varghese N."/>
            <person name="Submissions S."/>
        </authorList>
    </citation>
    <scope>NUCLEOTIDE SEQUENCE [LARGE SCALE GENOMIC DNA]</scope>
    <source>
        <strain evidence="3">CGMCC 1.7738</strain>
    </source>
</reference>
<evidence type="ECO:0000313" key="3">
    <source>
        <dbReference type="Proteomes" id="UP000199607"/>
    </source>
</evidence>
<dbReference type="PROSITE" id="PS51257">
    <property type="entry name" value="PROKAR_LIPOPROTEIN"/>
    <property type="match status" value="1"/>
</dbReference>
<organism evidence="2 3">
    <name type="scientific">Halogranum rubrum</name>
    <dbReference type="NCBI Taxonomy" id="553466"/>
    <lineage>
        <taxon>Archaea</taxon>
        <taxon>Methanobacteriati</taxon>
        <taxon>Methanobacteriota</taxon>
        <taxon>Stenosarchaea group</taxon>
        <taxon>Halobacteria</taxon>
        <taxon>Halobacteriales</taxon>
        <taxon>Haloferacaceae</taxon>
    </lineage>
</organism>
<protein>
    <recommendedName>
        <fullName evidence="4">Gluconate 2-dehydrogenase subunit 3</fullName>
    </recommendedName>
</protein>
<gene>
    <name evidence="2" type="ORF">SAMN04487950_1348</name>
</gene>
<name>A0A1I4CUI9_9EURY</name>
<dbReference type="Proteomes" id="UP000199607">
    <property type="component" value="Unassembled WGS sequence"/>
</dbReference>
<dbReference type="PROSITE" id="PS51318">
    <property type="entry name" value="TAT"/>
    <property type="match status" value="1"/>
</dbReference>
<proteinExistence type="predicted"/>
<evidence type="ECO:0008006" key="4">
    <source>
        <dbReference type="Google" id="ProtNLM"/>
    </source>
</evidence>
<sequence>MELSRRDALTALTAVGLGATAGCASSSETDTRVADDHVVETLVAVAEAVYPSEVDGVESFVREVSVRRIGADEAYEAGVADAVERLDDYVEGFRDATYTDLSREERTTELHRMGVGNAAPDPSGLDRERVRYYLVNELLYAFYSTPTGASLVGLENPPGHPGGTTSYRRGPEE</sequence>